<organism evidence="2 3">
    <name type="scientific">Lysobacter yangpyeongensis</name>
    <dbReference type="NCBI Taxonomy" id="346182"/>
    <lineage>
        <taxon>Bacteria</taxon>
        <taxon>Pseudomonadati</taxon>
        <taxon>Pseudomonadota</taxon>
        <taxon>Gammaproteobacteria</taxon>
        <taxon>Lysobacterales</taxon>
        <taxon>Lysobacteraceae</taxon>
        <taxon>Lysobacter</taxon>
    </lineage>
</organism>
<name>A0ABW0SPI4_9GAMM</name>
<keyword evidence="1" id="KW-0812">Transmembrane</keyword>
<keyword evidence="3" id="KW-1185">Reference proteome</keyword>
<keyword evidence="1" id="KW-1133">Transmembrane helix</keyword>
<protein>
    <recommendedName>
        <fullName evidence="4">DoxX family membrane protein</fullName>
    </recommendedName>
</protein>
<proteinExistence type="predicted"/>
<evidence type="ECO:0008006" key="4">
    <source>
        <dbReference type="Google" id="ProtNLM"/>
    </source>
</evidence>
<dbReference type="RefSeq" id="WP_386755563.1">
    <property type="nucleotide sequence ID" value="NZ_JBHSNM010000005.1"/>
</dbReference>
<comment type="caution">
    <text evidence="2">The sequence shown here is derived from an EMBL/GenBank/DDBJ whole genome shotgun (WGS) entry which is preliminary data.</text>
</comment>
<gene>
    <name evidence="2" type="ORF">ACFPN1_13150</name>
</gene>
<dbReference type="Proteomes" id="UP001596036">
    <property type="component" value="Unassembled WGS sequence"/>
</dbReference>
<reference evidence="3" key="1">
    <citation type="journal article" date="2019" name="Int. J. Syst. Evol. Microbiol.">
        <title>The Global Catalogue of Microorganisms (GCM) 10K type strain sequencing project: providing services to taxonomists for standard genome sequencing and annotation.</title>
        <authorList>
            <consortium name="The Broad Institute Genomics Platform"/>
            <consortium name="The Broad Institute Genome Sequencing Center for Infectious Disease"/>
            <person name="Wu L."/>
            <person name="Ma J."/>
        </authorList>
    </citation>
    <scope>NUCLEOTIDE SEQUENCE [LARGE SCALE GENOMIC DNA]</scope>
    <source>
        <strain evidence="3">KACC 11407</strain>
    </source>
</reference>
<evidence type="ECO:0000313" key="2">
    <source>
        <dbReference type="EMBL" id="MFC5571007.1"/>
    </source>
</evidence>
<evidence type="ECO:0000256" key="1">
    <source>
        <dbReference type="SAM" id="Phobius"/>
    </source>
</evidence>
<dbReference type="EMBL" id="JBHSNM010000005">
    <property type="protein sequence ID" value="MFC5571007.1"/>
    <property type="molecule type" value="Genomic_DNA"/>
</dbReference>
<feature type="transmembrane region" description="Helical" evidence="1">
    <location>
        <begin position="118"/>
        <end position="142"/>
    </location>
</feature>
<sequence length="156" mass="16635">MLSRIFPGRVDNRFRGRTLALWLFVPLALLKLALGLVHILRADGGAQSVSTIPLDTYPAGASQNVIALMARMGAEQVLLGLLFLVVLLRYRALVPLMFLLAVAHYALSQVVATMKPLALAGVSGAATMHMVIGVVSIAGLLLSLSGRGYRRTLSSL</sequence>
<feature type="transmembrane region" description="Helical" evidence="1">
    <location>
        <begin position="93"/>
        <end position="112"/>
    </location>
</feature>
<evidence type="ECO:0000313" key="3">
    <source>
        <dbReference type="Proteomes" id="UP001596036"/>
    </source>
</evidence>
<feature type="transmembrane region" description="Helical" evidence="1">
    <location>
        <begin position="66"/>
        <end position="86"/>
    </location>
</feature>
<keyword evidence="1" id="KW-0472">Membrane</keyword>
<accession>A0ABW0SPI4</accession>